<dbReference type="Gene3D" id="3.40.50.720">
    <property type="entry name" value="NAD(P)-binding Rossmann-like Domain"/>
    <property type="match status" value="1"/>
</dbReference>
<dbReference type="Pfam" id="PF13781">
    <property type="entry name" value="DoxX_3"/>
    <property type="match status" value="1"/>
</dbReference>
<gene>
    <name evidence="3" type="ORF">MasN3_02090</name>
</gene>
<keyword evidence="4" id="KW-1185">Reference proteome</keyword>
<accession>A0ABM8C0V8</accession>
<dbReference type="InterPro" id="IPR025695">
    <property type="entry name" value="DoxX-like"/>
</dbReference>
<dbReference type="InterPro" id="IPR001509">
    <property type="entry name" value="Epimerase_deHydtase"/>
</dbReference>
<sequence length="432" mass="47106">MRILLTGASGFIGQHLLQALLAEGHHVVCAVRRPKTSTEPRLAYIHADFAQDTDKSVWLARMHQLGGVDVVINTVGIFRESGSQTFARLHTDAPRALFAACAESHEVQMVIQLSALGADRGADTRYHLSKKAADDYLAALPIRAYIVQPSLVYGSEGTSAKVFRTLASMPLTVRFGNAPQLVQPIHVDDLVAAIAGLLKHRLPLPPGNGTALRVPLVGPQAMPFTDYLQALRTSMGMGRQPVLPLPGALARLMAKFGRVLPGGLLDEEALRMLDRGNAGDVSMTTQLLGHPPRPVQDFIRHPGAERTQAKLGWLLPVLRLSIVAVWIVTAIVSYGLYPVAASYELLARTGIPPALQPLMLYGAATFDLLLGLGLLLLARRRWLWLAQLGLIGFYTVVIAIKLPEFLLHPYGPLTKNLPMLAAIWLLYELEER</sequence>
<dbReference type="Proteomes" id="UP001163336">
    <property type="component" value="Chromosome"/>
</dbReference>
<dbReference type="EMBL" id="AP026966">
    <property type="protein sequence ID" value="BDT56715.1"/>
    <property type="molecule type" value="Genomic_DNA"/>
</dbReference>
<dbReference type="Pfam" id="PF01370">
    <property type="entry name" value="Epimerase"/>
    <property type="match status" value="1"/>
</dbReference>
<reference evidence="3" key="1">
    <citation type="submission" date="2022-11" db="EMBL/GenBank/DDBJ databases">
        <title>Isolation and characterization of PLA-degrading bacterium Massilia sp. from Antarctic soil.</title>
        <authorList>
            <person name="Sato K."/>
            <person name="Gomez-Fuentes C."/>
            <person name="Ahmad S.A."/>
            <person name="Zulkharnain A."/>
        </authorList>
    </citation>
    <scope>NUCLEOTIDE SEQUENCE</scope>
    <source>
        <strain evidence="3">N-3</strain>
    </source>
</reference>
<dbReference type="RefSeq" id="WP_281911557.1">
    <property type="nucleotide sequence ID" value="NZ_AP026966.1"/>
</dbReference>
<evidence type="ECO:0000313" key="3">
    <source>
        <dbReference type="EMBL" id="BDT56715.1"/>
    </source>
</evidence>
<dbReference type="InterPro" id="IPR036291">
    <property type="entry name" value="NAD(P)-bd_dom_sf"/>
</dbReference>
<feature type="transmembrane region" description="Helical" evidence="1">
    <location>
        <begin position="313"/>
        <end position="337"/>
    </location>
</feature>
<dbReference type="SUPFAM" id="SSF51735">
    <property type="entry name" value="NAD(P)-binding Rossmann-fold domains"/>
    <property type="match status" value="1"/>
</dbReference>
<dbReference type="PANTHER" id="PTHR12126">
    <property type="entry name" value="NADH-UBIQUINONE OXIDOREDUCTASE 39 KDA SUBUNIT-RELATED"/>
    <property type="match status" value="1"/>
</dbReference>
<feature type="transmembrane region" description="Helical" evidence="1">
    <location>
        <begin position="382"/>
        <end position="400"/>
    </location>
</feature>
<feature type="domain" description="NAD-dependent epimerase/dehydratase" evidence="2">
    <location>
        <begin position="3"/>
        <end position="200"/>
    </location>
</feature>
<proteinExistence type="predicted"/>
<feature type="transmembrane region" description="Helical" evidence="1">
    <location>
        <begin position="358"/>
        <end position="376"/>
    </location>
</feature>
<evidence type="ECO:0000313" key="4">
    <source>
        <dbReference type="Proteomes" id="UP001163336"/>
    </source>
</evidence>
<name>A0ABM8C0V8_9BURK</name>
<protein>
    <submittedName>
        <fullName evidence="3">Oxidoreductase</fullName>
    </submittedName>
</protein>
<keyword evidence="1" id="KW-0812">Transmembrane</keyword>
<dbReference type="PANTHER" id="PTHR12126:SF11">
    <property type="entry name" value="NADH DEHYDROGENASE [UBIQUINONE] 1 ALPHA SUBCOMPLEX SUBUNIT 9, MITOCHONDRIAL"/>
    <property type="match status" value="1"/>
</dbReference>
<dbReference type="InterPro" id="IPR051207">
    <property type="entry name" value="ComplexI_NDUFA9_subunit"/>
</dbReference>
<evidence type="ECO:0000256" key="1">
    <source>
        <dbReference type="SAM" id="Phobius"/>
    </source>
</evidence>
<keyword evidence="1" id="KW-1133">Transmembrane helix</keyword>
<evidence type="ECO:0000259" key="2">
    <source>
        <dbReference type="Pfam" id="PF01370"/>
    </source>
</evidence>
<keyword evidence="1" id="KW-0472">Membrane</keyword>
<organism evidence="3 4">
    <name type="scientific">Massilia varians</name>
    <dbReference type="NCBI Taxonomy" id="457921"/>
    <lineage>
        <taxon>Bacteria</taxon>
        <taxon>Pseudomonadati</taxon>
        <taxon>Pseudomonadota</taxon>
        <taxon>Betaproteobacteria</taxon>
        <taxon>Burkholderiales</taxon>
        <taxon>Oxalobacteraceae</taxon>
        <taxon>Telluria group</taxon>
        <taxon>Massilia</taxon>
    </lineage>
</organism>